<gene>
    <name evidence="1" type="ORF">SELMODRAFT_415746</name>
</gene>
<evidence type="ECO:0000313" key="1">
    <source>
        <dbReference type="EMBL" id="EFJ23189.1"/>
    </source>
</evidence>
<dbReference type="HOGENOM" id="CLU_072196_0_0_1"/>
<dbReference type="EMBL" id="GL377593">
    <property type="protein sequence ID" value="EFJ23189.1"/>
    <property type="molecule type" value="Genomic_DNA"/>
</dbReference>
<dbReference type="InParanoid" id="D8RX41"/>
<evidence type="ECO:0000313" key="2">
    <source>
        <dbReference type="Proteomes" id="UP000001514"/>
    </source>
</evidence>
<accession>D8RX41</accession>
<organism evidence="2">
    <name type="scientific">Selaginella moellendorffii</name>
    <name type="common">Spikemoss</name>
    <dbReference type="NCBI Taxonomy" id="88036"/>
    <lineage>
        <taxon>Eukaryota</taxon>
        <taxon>Viridiplantae</taxon>
        <taxon>Streptophyta</taxon>
        <taxon>Embryophyta</taxon>
        <taxon>Tracheophyta</taxon>
        <taxon>Lycopodiopsida</taxon>
        <taxon>Selaginellales</taxon>
        <taxon>Selaginellaceae</taxon>
        <taxon>Selaginella</taxon>
    </lineage>
</organism>
<reference evidence="1 2" key="1">
    <citation type="journal article" date="2011" name="Science">
        <title>The Selaginella genome identifies genetic changes associated with the evolution of vascular plants.</title>
        <authorList>
            <person name="Banks J.A."/>
            <person name="Nishiyama T."/>
            <person name="Hasebe M."/>
            <person name="Bowman J.L."/>
            <person name="Gribskov M."/>
            <person name="dePamphilis C."/>
            <person name="Albert V.A."/>
            <person name="Aono N."/>
            <person name="Aoyama T."/>
            <person name="Ambrose B.A."/>
            <person name="Ashton N.W."/>
            <person name="Axtell M.J."/>
            <person name="Barker E."/>
            <person name="Barker M.S."/>
            <person name="Bennetzen J.L."/>
            <person name="Bonawitz N.D."/>
            <person name="Chapple C."/>
            <person name="Cheng C."/>
            <person name="Correa L.G."/>
            <person name="Dacre M."/>
            <person name="DeBarry J."/>
            <person name="Dreyer I."/>
            <person name="Elias M."/>
            <person name="Engstrom E.M."/>
            <person name="Estelle M."/>
            <person name="Feng L."/>
            <person name="Finet C."/>
            <person name="Floyd S.K."/>
            <person name="Frommer W.B."/>
            <person name="Fujita T."/>
            <person name="Gramzow L."/>
            <person name="Gutensohn M."/>
            <person name="Harholt J."/>
            <person name="Hattori M."/>
            <person name="Heyl A."/>
            <person name="Hirai T."/>
            <person name="Hiwatashi Y."/>
            <person name="Ishikawa M."/>
            <person name="Iwata M."/>
            <person name="Karol K.G."/>
            <person name="Koehler B."/>
            <person name="Kolukisaoglu U."/>
            <person name="Kubo M."/>
            <person name="Kurata T."/>
            <person name="Lalonde S."/>
            <person name="Li K."/>
            <person name="Li Y."/>
            <person name="Litt A."/>
            <person name="Lyons E."/>
            <person name="Manning G."/>
            <person name="Maruyama T."/>
            <person name="Michael T.P."/>
            <person name="Mikami K."/>
            <person name="Miyazaki S."/>
            <person name="Morinaga S."/>
            <person name="Murata T."/>
            <person name="Mueller-Roeber B."/>
            <person name="Nelson D.R."/>
            <person name="Obara M."/>
            <person name="Oguri Y."/>
            <person name="Olmstead R.G."/>
            <person name="Onodera N."/>
            <person name="Petersen B.L."/>
            <person name="Pils B."/>
            <person name="Prigge M."/>
            <person name="Rensing S.A."/>
            <person name="Riano-Pachon D.M."/>
            <person name="Roberts A.W."/>
            <person name="Sato Y."/>
            <person name="Scheller H.V."/>
            <person name="Schulz B."/>
            <person name="Schulz C."/>
            <person name="Shakirov E.V."/>
            <person name="Shibagaki N."/>
            <person name="Shinohara N."/>
            <person name="Shippen D.E."/>
            <person name="Soerensen I."/>
            <person name="Sotooka R."/>
            <person name="Sugimoto N."/>
            <person name="Sugita M."/>
            <person name="Sumikawa N."/>
            <person name="Tanurdzic M."/>
            <person name="Theissen G."/>
            <person name="Ulvskov P."/>
            <person name="Wakazuki S."/>
            <person name="Weng J.K."/>
            <person name="Willats W.W."/>
            <person name="Wipf D."/>
            <person name="Wolf P.G."/>
            <person name="Yang L."/>
            <person name="Zimmer A.D."/>
            <person name="Zhu Q."/>
            <person name="Mitros T."/>
            <person name="Hellsten U."/>
            <person name="Loque D."/>
            <person name="Otillar R."/>
            <person name="Salamov A."/>
            <person name="Schmutz J."/>
            <person name="Shapiro H."/>
            <person name="Lindquist E."/>
            <person name="Lucas S."/>
            <person name="Rokhsar D."/>
            <person name="Grigoriev I.V."/>
        </authorList>
    </citation>
    <scope>NUCLEOTIDE SEQUENCE [LARGE SCALE GENOMIC DNA]</scope>
</reference>
<proteinExistence type="predicted"/>
<dbReference type="Proteomes" id="UP000001514">
    <property type="component" value="Unassembled WGS sequence"/>
</dbReference>
<name>D8RX41_SELML</name>
<dbReference type="KEGG" id="smo:SELMODRAFT_415746"/>
<keyword evidence="2" id="KW-1185">Reference proteome</keyword>
<protein>
    <submittedName>
        <fullName evidence="1">Uncharacterized protein</fullName>
    </submittedName>
</protein>
<dbReference type="Gramene" id="EFJ23189">
    <property type="protein sequence ID" value="EFJ23189"/>
    <property type="gene ID" value="SELMODRAFT_415746"/>
</dbReference>
<sequence length="153" mass="17664">MKLFRDTPRDEDGKKSDIFVCDKAAYQMLNDAHLRGTELGDWVAKRLCLGALFMHHNYDQVIPEWLKLHGQQDDAECVESAQPLAEAATDTKFVELLRKDFVCLQQLFVEHRAVDKPRDVPFRVWHVTSLNSRKNASMSHSRSSRIRRKAGRA</sequence>
<dbReference type="AlphaFoldDB" id="D8RX41"/>